<comment type="subcellular location">
    <subcellularLocation>
        <location evidence="1">Membrane</location>
        <topology evidence="1">Multi-pass membrane protein</topology>
    </subcellularLocation>
</comment>
<accession>A0AAU9PST4</accession>
<dbReference type="InterPro" id="IPR036259">
    <property type="entry name" value="MFS_trans_sf"/>
</dbReference>
<dbReference type="Pfam" id="PF00083">
    <property type="entry name" value="Sugar_tr"/>
    <property type="match status" value="1"/>
</dbReference>
<feature type="transmembrane region" description="Helical" evidence="7">
    <location>
        <begin position="28"/>
        <end position="48"/>
    </location>
</feature>
<dbReference type="PANTHER" id="PTHR48020">
    <property type="entry name" value="PROTON MYO-INOSITOL COTRANSPORTER"/>
    <property type="match status" value="1"/>
</dbReference>
<keyword evidence="4 7" id="KW-1133">Transmembrane helix</keyword>
<dbReference type="AlphaFoldDB" id="A0AAU9PST4"/>
<dbReference type="Proteomes" id="UP001157418">
    <property type="component" value="Unassembled WGS sequence"/>
</dbReference>
<dbReference type="InterPro" id="IPR050814">
    <property type="entry name" value="Myo-inositol_Transporter"/>
</dbReference>
<name>A0AAU9PST4_9ASTR</name>
<evidence type="ECO:0000256" key="3">
    <source>
        <dbReference type="ARBA" id="ARBA00022692"/>
    </source>
</evidence>
<evidence type="ECO:0000256" key="1">
    <source>
        <dbReference type="ARBA" id="ARBA00004141"/>
    </source>
</evidence>
<evidence type="ECO:0000256" key="4">
    <source>
        <dbReference type="ARBA" id="ARBA00022989"/>
    </source>
</evidence>
<organism evidence="9 10">
    <name type="scientific">Lactuca virosa</name>
    <dbReference type="NCBI Taxonomy" id="75947"/>
    <lineage>
        <taxon>Eukaryota</taxon>
        <taxon>Viridiplantae</taxon>
        <taxon>Streptophyta</taxon>
        <taxon>Embryophyta</taxon>
        <taxon>Tracheophyta</taxon>
        <taxon>Spermatophyta</taxon>
        <taxon>Magnoliopsida</taxon>
        <taxon>eudicotyledons</taxon>
        <taxon>Gunneridae</taxon>
        <taxon>Pentapetalae</taxon>
        <taxon>asterids</taxon>
        <taxon>campanulids</taxon>
        <taxon>Asterales</taxon>
        <taxon>Asteraceae</taxon>
        <taxon>Cichorioideae</taxon>
        <taxon>Cichorieae</taxon>
        <taxon>Lactucinae</taxon>
        <taxon>Lactuca</taxon>
    </lineage>
</organism>
<comment type="similarity">
    <text evidence="6">Belongs to the major facilitator superfamily. Phosphate:H(+) symporter (TC 2.A.1.9) family.</text>
</comment>
<gene>
    <name evidence="9" type="ORF">LVIROSA_LOCUS38277</name>
</gene>
<keyword evidence="3 7" id="KW-0812">Transmembrane</keyword>
<dbReference type="InterPro" id="IPR020846">
    <property type="entry name" value="MFS_dom"/>
</dbReference>
<evidence type="ECO:0000256" key="6">
    <source>
        <dbReference type="ARBA" id="ARBA00044504"/>
    </source>
</evidence>
<feature type="domain" description="Major facilitator superfamily (MFS) profile" evidence="8">
    <location>
        <begin position="1"/>
        <end position="52"/>
    </location>
</feature>
<dbReference type="GO" id="GO:0022857">
    <property type="term" value="F:transmembrane transporter activity"/>
    <property type="evidence" value="ECO:0007669"/>
    <property type="project" value="InterPro"/>
</dbReference>
<dbReference type="InterPro" id="IPR005828">
    <property type="entry name" value="MFS_sugar_transport-like"/>
</dbReference>
<evidence type="ECO:0000259" key="8">
    <source>
        <dbReference type="PROSITE" id="PS50850"/>
    </source>
</evidence>
<dbReference type="Gene3D" id="1.20.1250.20">
    <property type="entry name" value="MFS general substrate transporter like domains"/>
    <property type="match status" value="1"/>
</dbReference>
<evidence type="ECO:0000256" key="2">
    <source>
        <dbReference type="ARBA" id="ARBA00022448"/>
    </source>
</evidence>
<proteinExistence type="inferred from homology"/>
<evidence type="ECO:0000256" key="5">
    <source>
        <dbReference type="ARBA" id="ARBA00023136"/>
    </source>
</evidence>
<evidence type="ECO:0000256" key="7">
    <source>
        <dbReference type="SAM" id="Phobius"/>
    </source>
</evidence>
<keyword evidence="10" id="KW-1185">Reference proteome</keyword>
<keyword evidence="5 7" id="KW-0472">Membrane</keyword>
<dbReference type="GO" id="GO:0016020">
    <property type="term" value="C:membrane"/>
    <property type="evidence" value="ECO:0007669"/>
    <property type="project" value="UniProtKB-SubCell"/>
</dbReference>
<dbReference type="SUPFAM" id="SSF103473">
    <property type="entry name" value="MFS general substrate transporter"/>
    <property type="match status" value="1"/>
</dbReference>
<sequence>MSVTMNCVSNFMVAQNFLSIAEVVGTRSTFLILAAIDVLAFAFVFMFVPETKGLSFEEVERTWNERAWGRSKRFQSEAQIQASLHLSCTRVSCNSIKHSSERSLEI</sequence>
<protein>
    <recommendedName>
        <fullName evidence="8">Major facilitator superfamily (MFS) profile domain-containing protein</fullName>
    </recommendedName>
</protein>
<dbReference type="PROSITE" id="PS50850">
    <property type="entry name" value="MFS"/>
    <property type="match status" value="1"/>
</dbReference>
<dbReference type="PANTHER" id="PTHR48020:SF12">
    <property type="entry name" value="PROTON MYO-INOSITOL COTRANSPORTER"/>
    <property type="match status" value="1"/>
</dbReference>
<comment type="caution">
    <text evidence="9">The sequence shown here is derived from an EMBL/GenBank/DDBJ whole genome shotgun (WGS) entry which is preliminary data.</text>
</comment>
<evidence type="ECO:0000313" key="9">
    <source>
        <dbReference type="EMBL" id="CAH1452998.1"/>
    </source>
</evidence>
<reference evidence="9 10" key="1">
    <citation type="submission" date="2022-01" db="EMBL/GenBank/DDBJ databases">
        <authorList>
            <person name="Xiong W."/>
            <person name="Schranz E."/>
        </authorList>
    </citation>
    <scope>NUCLEOTIDE SEQUENCE [LARGE SCALE GENOMIC DNA]</scope>
</reference>
<evidence type="ECO:0000313" key="10">
    <source>
        <dbReference type="Proteomes" id="UP001157418"/>
    </source>
</evidence>
<dbReference type="EMBL" id="CAKMRJ010005745">
    <property type="protein sequence ID" value="CAH1452998.1"/>
    <property type="molecule type" value="Genomic_DNA"/>
</dbReference>
<keyword evidence="2" id="KW-0813">Transport</keyword>